<protein>
    <submittedName>
        <fullName evidence="1">Uncharacterized protein</fullName>
    </submittedName>
</protein>
<dbReference type="Proteomes" id="UP000199371">
    <property type="component" value="Unassembled WGS sequence"/>
</dbReference>
<evidence type="ECO:0000313" key="1">
    <source>
        <dbReference type="EMBL" id="SEH77428.1"/>
    </source>
</evidence>
<dbReference type="OrthoDB" id="5860733at2"/>
<dbReference type="RefSeq" id="WP_092791548.1">
    <property type="nucleotide sequence ID" value="NZ_FNXF01000004.1"/>
</dbReference>
<name>A0A1H6KWU0_9GAMM</name>
<dbReference type="AlphaFoldDB" id="A0A1H6KWU0"/>
<dbReference type="STRING" id="173990.SAMN05660691_01307"/>
<dbReference type="EMBL" id="FNXF01000004">
    <property type="protein sequence ID" value="SEH77428.1"/>
    <property type="molecule type" value="Genomic_DNA"/>
</dbReference>
<sequence length="236" mass="27761">MLLTLDELEKSQDVTYLALKDDFFVFPEGEHSSERFGLRLKAQQRIDDIVMFHRYVTTVYESNKVQYEPVYKKFNEHYAHMFDEISEEKKHLARMSFPNFNWKEEQEQVRAISNESLIINLWATIEQFTNRTAKLVNPEGNSSHHWNVVKQSLSNFGIDVTAISSYSSINELRVVNNKIKHLYYVDEQLSQFESFNGCQGQSLNSINFELQRYISSSYHFLIALINLVGESIYYPE</sequence>
<organism evidence="1 2">
    <name type="scientific">Rheinheimera pacifica</name>
    <dbReference type="NCBI Taxonomy" id="173990"/>
    <lineage>
        <taxon>Bacteria</taxon>
        <taxon>Pseudomonadati</taxon>
        <taxon>Pseudomonadota</taxon>
        <taxon>Gammaproteobacteria</taxon>
        <taxon>Chromatiales</taxon>
        <taxon>Chromatiaceae</taxon>
        <taxon>Rheinheimera</taxon>
    </lineage>
</organism>
<evidence type="ECO:0000313" key="2">
    <source>
        <dbReference type="Proteomes" id="UP000199371"/>
    </source>
</evidence>
<keyword evidence="2" id="KW-1185">Reference proteome</keyword>
<accession>A0A1H6KWU0</accession>
<gene>
    <name evidence="1" type="ORF">SAMN05660691_01307</name>
</gene>
<reference evidence="2" key="1">
    <citation type="submission" date="2016-10" db="EMBL/GenBank/DDBJ databases">
        <authorList>
            <person name="Varghese N."/>
            <person name="Submissions S."/>
        </authorList>
    </citation>
    <scope>NUCLEOTIDE SEQUENCE [LARGE SCALE GENOMIC DNA]</scope>
    <source>
        <strain evidence="2">DSM 17616</strain>
    </source>
</reference>
<proteinExistence type="predicted"/>